<dbReference type="EMBL" id="BPLR01016399">
    <property type="protein sequence ID" value="GIY83556.1"/>
    <property type="molecule type" value="Genomic_DNA"/>
</dbReference>
<evidence type="ECO:0000313" key="2">
    <source>
        <dbReference type="EMBL" id="GIY83556.1"/>
    </source>
</evidence>
<evidence type="ECO:0000256" key="1">
    <source>
        <dbReference type="SAM" id="MobiDB-lite"/>
    </source>
</evidence>
<gene>
    <name evidence="2" type="ORF">CEXT_588201</name>
</gene>
<organism evidence="2 3">
    <name type="scientific">Caerostris extrusa</name>
    <name type="common">Bark spider</name>
    <name type="synonym">Caerostris bankana</name>
    <dbReference type="NCBI Taxonomy" id="172846"/>
    <lineage>
        <taxon>Eukaryota</taxon>
        <taxon>Metazoa</taxon>
        <taxon>Ecdysozoa</taxon>
        <taxon>Arthropoda</taxon>
        <taxon>Chelicerata</taxon>
        <taxon>Arachnida</taxon>
        <taxon>Araneae</taxon>
        <taxon>Araneomorphae</taxon>
        <taxon>Entelegynae</taxon>
        <taxon>Araneoidea</taxon>
        <taxon>Araneidae</taxon>
        <taxon>Caerostris</taxon>
    </lineage>
</organism>
<reference evidence="2 3" key="1">
    <citation type="submission" date="2021-06" db="EMBL/GenBank/DDBJ databases">
        <title>Caerostris extrusa draft genome.</title>
        <authorList>
            <person name="Kono N."/>
            <person name="Arakawa K."/>
        </authorList>
    </citation>
    <scope>NUCLEOTIDE SEQUENCE [LARGE SCALE GENOMIC DNA]</scope>
</reference>
<sequence>MEERKCTKKNTESLEVFSLPKSSGAIWGLSASSVNWKRRIGQEEEYDTIERAAKCICCGAFFSRRKLCSEMFALLRRYVRSAETRRLNSLGEELTFCLKIRYLQPPKKEKNIASSRQPEKKNWQEEEYDTIERAAK</sequence>
<accession>A0AAV4WKY7</accession>
<evidence type="ECO:0000313" key="3">
    <source>
        <dbReference type="Proteomes" id="UP001054945"/>
    </source>
</evidence>
<protein>
    <submittedName>
        <fullName evidence="2">Uncharacterized protein</fullName>
    </submittedName>
</protein>
<proteinExistence type="predicted"/>
<keyword evidence="3" id="KW-1185">Reference proteome</keyword>
<dbReference type="Proteomes" id="UP001054945">
    <property type="component" value="Unassembled WGS sequence"/>
</dbReference>
<feature type="region of interest" description="Disordered" evidence="1">
    <location>
        <begin position="108"/>
        <end position="136"/>
    </location>
</feature>
<comment type="caution">
    <text evidence="2">The sequence shown here is derived from an EMBL/GenBank/DDBJ whole genome shotgun (WGS) entry which is preliminary data.</text>
</comment>
<dbReference type="AlphaFoldDB" id="A0AAV4WKY7"/>
<name>A0AAV4WKY7_CAEEX</name>